<evidence type="ECO:0000256" key="1">
    <source>
        <dbReference type="SAM" id="MobiDB-lite"/>
    </source>
</evidence>
<feature type="domain" description="EF-hand" evidence="2">
    <location>
        <begin position="472"/>
        <end position="507"/>
    </location>
</feature>
<dbReference type="InterPro" id="IPR018247">
    <property type="entry name" value="EF_Hand_1_Ca_BS"/>
</dbReference>
<gene>
    <name evidence="3" type="ORF">CA85_17810</name>
</gene>
<evidence type="ECO:0000313" key="4">
    <source>
        <dbReference type="Proteomes" id="UP000318053"/>
    </source>
</evidence>
<dbReference type="AlphaFoldDB" id="A0A5C5YHU7"/>
<proteinExistence type="predicted"/>
<dbReference type="OrthoDB" id="239391at2"/>
<accession>A0A5C5YHU7</accession>
<feature type="compositionally biased region" description="Gly residues" evidence="1">
    <location>
        <begin position="427"/>
        <end position="438"/>
    </location>
</feature>
<dbReference type="PANTHER" id="PTHR34512">
    <property type="entry name" value="CELL SURFACE PROTEIN"/>
    <property type="match status" value="1"/>
</dbReference>
<dbReference type="EMBL" id="SJPK01000003">
    <property type="protein sequence ID" value="TWT73312.1"/>
    <property type="molecule type" value="Genomic_DNA"/>
</dbReference>
<organism evidence="3 4">
    <name type="scientific">Allorhodopirellula solitaria</name>
    <dbReference type="NCBI Taxonomy" id="2527987"/>
    <lineage>
        <taxon>Bacteria</taxon>
        <taxon>Pseudomonadati</taxon>
        <taxon>Planctomycetota</taxon>
        <taxon>Planctomycetia</taxon>
        <taxon>Pirellulales</taxon>
        <taxon>Pirellulaceae</taxon>
        <taxon>Allorhodopirellula</taxon>
    </lineage>
</organism>
<reference evidence="3 4" key="1">
    <citation type="submission" date="2019-02" db="EMBL/GenBank/DDBJ databases">
        <title>Deep-cultivation of Planctomycetes and their phenomic and genomic characterization uncovers novel biology.</title>
        <authorList>
            <person name="Wiegand S."/>
            <person name="Jogler M."/>
            <person name="Boedeker C."/>
            <person name="Pinto D."/>
            <person name="Vollmers J."/>
            <person name="Rivas-Marin E."/>
            <person name="Kohn T."/>
            <person name="Peeters S.H."/>
            <person name="Heuer A."/>
            <person name="Rast P."/>
            <person name="Oberbeckmann S."/>
            <person name="Bunk B."/>
            <person name="Jeske O."/>
            <person name="Meyerdierks A."/>
            <person name="Storesund J.E."/>
            <person name="Kallscheuer N."/>
            <person name="Luecker S."/>
            <person name="Lage O.M."/>
            <person name="Pohl T."/>
            <person name="Merkel B.J."/>
            <person name="Hornburger P."/>
            <person name="Mueller R.-W."/>
            <person name="Bruemmer F."/>
            <person name="Labrenz M."/>
            <person name="Spormann A.M."/>
            <person name="Op Den Camp H."/>
            <person name="Overmann J."/>
            <person name="Amann R."/>
            <person name="Jetten M.S.M."/>
            <person name="Mascher T."/>
            <person name="Medema M.H."/>
            <person name="Devos D.P."/>
            <person name="Kaster A.-K."/>
            <person name="Ovreas L."/>
            <person name="Rohde M."/>
            <person name="Galperin M.Y."/>
            <person name="Jogler C."/>
        </authorList>
    </citation>
    <scope>NUCLEOTIDE SEQUENCE [LARGE SCALE GENOMIC DNA]</scope>
    <source>
        <strain evidence="3 4">CA85</strain>
    </source>
</reference>
<dbReference type="GO" id="GO:0005509">
    <property type="term" value="F:calcium ion binding"/>
    <property type="evidence" value="ECO:0007669"/>
    <property type="project" value="InterPro"/>
</dbReference>
<keyword evidence="4" id="KW-1185">Reference proteome</keyword>
<name>A0A5C5YHU7_9BACT</name>
<dbReference type="Proteomes" id="UP000318053">
    <property type="component" value="Unassembled WGS sequence"/>
</dbReference>
<dbReference type="InterPro" id="IPR002048">
    <property type="entry name" value="EF_hand_dom"/>
</dbReference>
<evidence type="ECO:0000313" key="3">
    <source>
        <dbReference type="EMBL" id="TWT73312.1"/>
    </source>
</evidence>
<protein>
    <submittedName>
        <fullName evidence="3">Outer membrane biogenesis protein BamB</fullName>
    </submittedName>
</protein>
<dbReference type="InterPro" id="IPR011047">
    <property type="entry name" value="Quinoprotein_ADH-like_sf"/>
</dbReference>
<evidence type="ECO:0000259" key="2">
    <source>
        <dbReference type="PROSITE" id="PS50222"/>
    </source>
</evidence>
<dbReference type="InterPro" id="IPR015943">
    <property type="entry name" value="WD40/YVTN_repeat-like_dom_sf"/>
</dbReference>
<dbReference type="PANTHER" id="PTHR34512:SF30">
    <property type="entry name" value="OUTER MEMBRANE PROTEIN ASSEMBLY FACTOR BAMB"/>
    <property type="match status" value="1"/>
</dbReference>
<dbReference type="Pfam" id="PF13360">
    <property type="entry name" value="PQQ_2"/>
    <property type="match status" value="3"/>
</dbReference>
<dbReference type="InterPro" id="IPR002372">
    <property type="entry name" value="PQQ_rpt_dom"/>
</dbReference>
<dbReference type="PROSITE" id="PS00018">
    <property type="entry name" value="EF_HAND_1"/>
    <property type="match status" value="1"/>
</dbReference>
<dbReference type="PROSITE" id="PS50222">
    <property type="entry name" value="EF_HAND_2"/>
    <property type="match status" value="1"/>
</dbReference>
<dbReference type="Gene3D" id="2.130.10.10">
    <property type="entry name" value="YVTN repeat-like/Quinoprotein amine dehydrogenase"/>
    <property type="match status" value="2"/>
</dbReference>
<comment type="caution">
    <text evidence="3">The sequence shown here is derived from an EMBL/GenBank/DDBJ whole genome shotgun (WGS) entry which is preliminary data.</text>
</comment>
<feature type="region of interest" description="Disordered" evidence="1">
    <location>
        <begin position="396"/>
        <end position="472"/>
    </location>
</feature>
<dbReference type="SUPFAM" id="SSF50998">
    <property type="entry name" value="Quinoprotein alcohol dehydrogenase-like"/>
    <property type="match status" value="1"/>
</dbReference>
<sequence>MTMKINRNRTRDWIAGVACSIATTVVATPSQGDWTAFRNGGSSHVEDSLSTQWSAERGIAWQTELQGYGQSAPIIYEGKIYTTSVVGPMCQACAVECRDLQTGALVWSYRHDSTHEHPSNYMNARAAPTPVVDRNGVYAFFETGDLLALDHQGQQKWVRDETKATGELDNSHGIGSSLAQNATHVFVNLEHGGPSFLTAIDKTTGQSTWTADRPSSKSWSSPIVADVNGQQQVIISSGGTVTSYDAAAGEQLWQLDGIEGNSVPSPTVSGQYLVVGARLPEFASAGSVQANCCLDLSEVSDGQPRVVWRADKAICEYASPVVAAGCAYFLNKANVLHCLDLETGDVLYRKRLGGDCWATPIVSDGRLYFFCKNGECKVVGVGPEFQELASNSLWDRDAPPIPETYVESSAASNHSHGQHSHSEHGGGHPGGDAGGHPGGNADSSSSQGPGGGMAARLKAGDRNGDDVLEGDEIPEMFRGMIARIDTDGDGRLSAPEIDAMAASFAERRKDAAASSRDPIVYGVAASDGHIVVRTGTRLFAISQ</sequence>